<feature type="transmembrane region" description="Helical" evidence="6">
    <location>
        <begin position="190"/>
        <end position="208"/>
    </location>
</feature>
<dbReference type="PROSITE" id="PS50885">
    <property type="entry name" value="HAMP"/>
    <property type="match status" value="1"/>
</dbReference>
<dbReference type="InterPro" id="IPR029787">
    <property type="entry name" value="Nucleotide_cyclase"/>
</dbReference>
<dbReference type="GO" id="GO:0005886">
    <property type="term" value="C:plasma membrane"/>
    <property type="evidence" value="ECO:0007669"/>
    <property type="project" value="UniProtKB-SubCell"/>
</dbReference>
<evidence type="ECO:0000256" key="3">
    <source>
        <dbReference type="ARBA" id="ARBA00022692"/>
    </source>
</evidence>
<dbReference type="RefSeq" id="WP_078319628.1">
    <property type="nucleotide sequence ID" value="NZ_FXTS01000003.1"/>
</dbReference>
<dbReference type="SUPFAM" id="SSF55073">
    <property type="entry name" value="Nucleotide cyclase"/>
    <property type="match status" value="1"/>
</dbReference>
<feature type="domain" description="HAMP" evidence="7">
    <location>
        <begin position="209"/>
        <end position="263"/>
    </location>
</feature>
<dbReference type="AlphaFoldDB" id="A0A1T1HBQ3"/>
<dbReference type="InterPro" id="IPR000160">
    <property type="entry name" value="GGDEF_dom"/>
</dbReference>
<name>A0A1T1HBQ3_OCELI</name>
<gene>
    <name evidence="8" type="ORF">BTA35_0209835</name>
</gene>
<comment type="subcellular location">
    <subcellularLocation>
        <location evidence="1">Cell membrane</location>
        <topology evidence="1">Multi-pass membrane protein</topology>
    </subcellularLocation>
</comment>
<evidence type="ECO:0000313" key="9">
    <source>
        <dbReference type="Proteomes" id="UP000190064"/>
    </source>
</evidence>
<proteinExistence type="predicted"/>
<dbReference type="InterPro" id="IPR043128">
    <property type="entry name" value="Rev_trsase/Diguanyl_cyclase"/>
</dbReference>
<dbReference type="InterPro" id="IPR033480">
    <property type="entry name" value="sCache_2"/>
</dbReference>
<organism evidence="8 9">
    <name type="scientific">Oceanospirillum linum</name>
    <dbReference type="NCBI Taxonomy" id="966"/>
    <lineage>
        <taxon>Bacteria</taxon>
        <taxon>Pseudomonadati</taxon>
        <taxon>Pseudomonadota</taxon>
        <taxon>Gammaproteobacteria</taxon>
        <taxon>Oceanospirillales</taxon>
        <taxon>Oceanospirillaceae</taxon>
        <taxon>Oceanospirillum</taxon>
    </lineage>
</organism>
<evidence type="ECO:0000256" key="1">
    <source>
        <dbReference type="ARBA" id="ARBA00004651"/>
    </source>
</evidence>
<comment type="caution">
    <text evidence="8">The sequence shown here is derived from an EMBL/GenBank/DDBJ whole genome shotgun (WGS) entry which is preliminary data.</text>
</comment>
<keyword evidence="2" id="KW-1003">Cell membrane</keyword>
<evidence type="ECO:0000313" key="8">
    <source>
        <dbReference type="EMBL" id="OOV87269.1"/>
    </source>
</evidence>
<dbReference type="Gene3D" id="6.10.340.10">
    <property type="match status" value="1"/>
</dbReference>
<evidence type="ECO:0000256" key="5">
    <source>
        <dbReference type="ARBA" id="ARBA00023136"/>
    </source>
</evidence>
<dbReference type="SMART" id="SM00304">
    <property type="entry name" value="HAMP"/>
    <property type="match status" value="1"/>
</dbReference>
<keyword evidence="4 6" id="KW-1133">Transmembrane helix</keyword>
<keyword evidence="5 6" id="KW-0472">Membrane</keyword>
<dbReference type="Gene3D" id="3.30.450.20">
    <property type="entry name" value="PAS domain"/>
    <property type="match status" value="1"/>
</dbReference>
<sequence>MKRTSISTRVWLILGLFASGMLVNSYLETTNSRHAIQSCYEGNVEGVVDIARSILQYYHNRQMAGELTEEEAKALALEAISAIRYDGDNYIFMGDESGTAISNGMKELVGTNILGMQDPTGLPLVRNLYDVAANGGGFVDYQWPDSDDKSVLLPKTSYADYFEPWGWTLGSGLNLVALKNEVRDIQSSSLINLVLVTISIGVIMMYFVHSVNLQIRKLVYSMRELSEGRGDLRRRLSLDGGREVADISRSYNDLAASLEEMAVQVNRDGRRFMAAVKRMQPKTVIRSPDNTDALTLDSVYEMVNQICIQAEALELAHESLKEMAEQDPVTGLLSQQAFELKVRESLPTLNDNTPHIFAVIGLESKAGVLEPDQVALAVGVLRHVLPDDLYACYLADKGFAYWFSYTDSAEGMRLAMLLHQELKAELGDVLNVSLGLSSMLGGGKSYELLYSEAERALLRAQKEGGSRVYEY</sequence>
<evidence type="ECO:0000256" key="6">
    <source>
        <dbReference type="SAM" id="Phobius"/>
    </source>
</evidence>
<dbReference type="EMBL" id="MTSD02000003">
    <property type="protein sequence ID" value="OOV87269.1"/>
    <property type="molecule type" value="Genomic_DNA"/>
</dbReference>
<evidence type="ECO:0000259" key="7">
    <source>
        <dbReference type="PROSITE" id="PS50885"/>
    </source>
</evidence>
<dbReference type="Pfam" id="PF17200">
    <property type="entry name" value="sCache_2"/>
    <property type="match status" value="1"/>
</dbReference>
<dbReference type="STRING" id="966.BTA35_0209835"/>
<dbReference type="CDD" id="cd06225">
    <property type="entry name" value="HAMP"/>
    <property type="match status" value="1"/>
</dbReference>
<dbReference type="Pfam" id="PF00672">
    <property type="entry name" value="HAMP"/>
    <property type="match status" value="1"/>
</dbReference>
<reference evidence="8" key="1">
    <citation type="submission" date="2017-02" db="EMBL/GenBank/DDBJ databases">
        <title>Draft Genome Sequence of the Salt Water Bacterium Oceanospirillum linum ATCC 11336.</title>
        <authorList>
            <person name="Trachtenberg A.M."/>
            <person name="Carney J.G."/>
            <person name="Linnane J.D."/>
            <person name="Rheaume B.A."/>
            <person name="Pitts N.L."/>
            <person name="Mykles D.L."/>
            <person name="Maclea K.S."/>
        </authorList>
    </citation>
    <scope>NUCLEOTIDE SEQUENCE [LARGE SCALE GENOMIC DNA]</scope>
    <source>
        <strain evidence="8">ATCC 11336</strain>
    </source>
</reference>
<dbReference type="Proteomes" id="UP000190064">
    <property type="component" value="Unassembled WGS sequence"/>
</dbReference>
<dbReference type="GO" id="GO:0007165">
    <property type="term" value="P:signal transduction"/>
    <property type="evidence" value="ECO:0007669"/>
    <property type="project" value="InterPro"/>
</dbReference>
<dbReference type="Gene3D" id="3.30.70.270">
    <property type="match status" value="1"/>
</dbReference>
<protein>
    <recommendedName>
        <fullName evidence="7">HAMP domain-containing protein</fullName>
    </recommendedName>
</protein>
<dbReference type="InterPro" id="IPR003660">
    <property type="entry name" value="HAMP_dom"/>
</dbReference>
<evidence type="ECO:0000256" key="4">
    <source>
        <dbReference type="ARBA" id="ARBA00022989"/>
    </source>
</evidence>
<dbReference type="SMART" id="SM01049">
    <property type="entry name" value="Cache_2"/>
    <property type="match status" value="1"/>
</dbReference>
<evidence type="ECO:0000256" key="2">
    <source>
        <dbReference type="ARBA" id="ARBA00022475"/>
    </source>
</evidence>
<dbReference type="SMART" id="SM00267">
    <property type="entry name" value="GGDEF"/>
    <property type="match status" value="1"/>
</dbReference>
<accession>A0A1T1HBQ3</accession>
<keyword evidence="9" id="KW-1185">Reference proteome</keyword>
<keyword evidence="3 6" id="KW-0812">Transmembrane</keyword>